<protein>
    <submittedName>
        <fullName evidence="1">Uncharacterized protein</fullName>
    </submittedName>
</protein>
<dbReference type="AlphaFoldDB" id="X0T7E8"/>
<reference evidence="1" key="1">
    <citation type="journal article" date="2014" name="Front. Microbiol.">
        <title>High frequency of phylogenetically diverse reductive dehalogenase-homologous genes in deep subseafloor sedimentary metagenomes.</title>
        <authorList>
            <person name="Kawai M."/>
            <person name="Futagami T."/>
            <person name="Toyoda A."/>
            <person name="Takaki Y."/>
            <person name="Nishi S."/>
            <person name="Hori S."/>
            <person name="Arai W."/>
            <person name="Tsubouchi T."/>
            <person name="Morono Y."/>
            <person name="Uchiyama I."/>
            <person name="Ito T."/>
            <person name="Fujiyama A."/>
            <person name="Inagaki F."/>
            <person name="Takami H."/>
        </authorList>
    </citation>
    <scope>NUCLEOTIDE SEQUENCE</scope>
    <source>
        <strain evidence="1">Expedition CK06-06</strain>
    </source>
</reference>
<organism evidence="1">
    <name type="scientific">marine sediment metagenome</name>
    <dbReference type="NCBI Taxonomy" id="412755"/>
    <lineage>
        <taxon>unclassified sequences</taxon>
        <taxon>metagenomes</taxon>
        <taxon>ecological metagenomes</taxon>
    </lineage>
</organism>
<sequence>LKKSEKVGNIASTSSSLKTIIAKTPLQIKKDYKWESNYLGQCYIKSCSNCEILYKRIPEMVDSIEAK</sequence>
<feature type="non-terminal residue" evidence="1">
    <location>
        <position position="1"/>
    </location>
</feature>
<comment type="caution">
    <text evidence="1">The sequence shown here is derived from an EMBL/GenBank/DDBJ whole genome shotgun (WGS) entry which is preliminary data.</text>
</comment>
<evidence type="ECO:0000313" key="1">
    <source>
        <dbReference type="EMBL" id="GAF84107.1"/>
    </source>
</evidence>
<dbReference type="EMBL" id="BARS01003548">
    <property type="protein sequence ID" value="GAF84107.1"/>
    <property type="molecule type" value="Genomic_DNA"/>
</dbReference>
<proteinExistence type="predicted"/>
<gene>
    <name evidence="1" type="ORF">S01H1_06883</name>
</gene>
<name>X0T7E8_9ZZZZ</name>
<accession>X0T7E8</accession>